<proteinExistence type="inferred from homology"/>
<name>A0ABW3P0N9_9SPHN</name>
<evidence type="ECO:0000256" key="3">
    <source>
        <dbReference type="ARBA" id="ARBA00023136"/>
    </source>
</evidence>
<dbReference type="PROSITE" id="PS50857">
    <property type="entry name" value="COX2_CUA"/>
    <property type="match status" value="1"/>
</dbReference>
<dbReference type="PANTHER" id="PTHR22888:SF9">
    <property type="entry name" value="CYTOCHROME C OXIDASE SUBUNIT 2"/>
    <property type="match status" value="1"/>
</dbReference>
<feature type="domain" description="Cytochrome oxidase subunit II copper A binding" evidence="6">
    <location>
        <begin position="136"/>
        <end position="250"/>
    </location>
</feature>
<dbReference type="EMBL" id="JBHTLS010000112">
    <property type="protein sequence ID" value="MFD1104793.1"/>
    <property type="molecule type" value="Genomic_DNA"/>
</dbReference>
<comment type="catalytic activity">
    <reaction evidence="4">
        <text>4 Fe(II)-[cytochrome c] + O2 + 8 H(+)(in) = 4 Fe(III)-[cytochrome c] + 2 H2O + 4 H(+)(out)</text>
        <dbReference type="Rhea" id="RHEA:11436"/>
        <dbReference type="Rhea" id="RHEA-COMP:10350"/>
        <dbReference type="Rhea" id="RHEA-COMP:14399"/>
        <dbReference type="ChEBI" id="CHEBI:15377"/>
        <dbReference type="ChEBI" id="CHEBI:15378"/>
        <dbReference type="ChEBI" id="CHEBI:15379"/>
        <dbReference type="ChEBI" id="CHEBI:29033"/>
        <dbReference type="ChEBI" id="CHEBI:29034"/>
        <dbReference type="EC" id="7.1.1.9"/>
    </reaction>
</comment>
<organism evidence="7 8">
    <name type="scientific">Sphingobium olei</name>
    <dbReference type="NCBI Taxonomy" id="420955"/>
    <lineage>
        <taxon>Bacteria</taxon>
        <taxon>Pseudomonadati</taxon>
        <taxon>Pseudomonadota</taxon>
        <taxon>Alphaproteobacteria</taxon>
        <taxon>Sphingomonadales</taxon>
        <taxon>Sphingomonadaceae</taxon>
        <taxon>Sphingobium</taxon>
    </lineage>
</organism>
<comment type="subcellular location">
    <subcellularLocation>
        <location evidence="1">Membrane</location>
    </subcellularLocation>
</comment>
<dbReference type="Pfam" id="PF00116">
    <property type="entry name" value="COX2"/>
    <property type="match status" value="1"/>
</dbReference>
<sequence length="253" mass="27075">MRLIRDRIDKWAIRFKGIGGIIVVQDHWRIMHRLCRIGPALIVGGCASPMSTLDAHGPGASGVATLWWVMLAGAAALTILVLALLALSFRRRGPGGKGGDAIWLGWLGVAMPGAVLAALLGYALVLGNRSLPRAAPDLVVVHATGQQWQWTFRQPGASTPILTRGTLHIPVGRPVDVHLVSADVIHSFWVPRLGGKMDAIPGQVNVLRIVADRPGLYEGQCAEFCGLDHASHRFRVIAHDAAGWAAFRQGAGQ</sequence>
<evidence type="ECO:0000256" key="4">
    <source>
        <dbReference type="ARBA" id="ARBA00047816"/>
    </source>
</evidence>
<dbReference type="InterPro" id="IPR002429">
    <property type="entry name" value="CcO_II-like_C"/>
</dbReference>
<comment type="similarity">
    <text evidence="2">Belongs to the cytochrome c oxidase subunit 2 family.</text>
</comment>
<evidence type="ECO:0000313" key="7">
    <source>
        <dbReference type="EMBL" id="MFD1104793.1"/>
    </source>
</evidence>
<comment type="caution">
    <text evidence="7">The sequence shown here is derived from an EMBL/GenBank/DDBJ whole genome shotgun (WGS) entry which is preliminary data.</text>
</comment>
<feature type="transmembrane region" description="Helical" evidence="5">
    <location>
        <begin position="34"/>
        <end position="53"/>
    </location>
</feature>
<evidence type="ECO:0000256" key="1">
    <source>
        <dbReference type="ARBA" id="ARBA00004370"/>
    </source>
</evidence>
<dbReference type="SUPFAM" id="SSF49503">
    <property type="entry name" value="Cupredoxins"/>
    <property type="match status" value="1"/>
</dbReference>
<dbReference type="InterPro" id="IPR045187">
    <property type="entry name" value="CcO_II"/>
</dbReference>
<gene>
    <name evidence="7" type="ORF">ACFQ24_07880</name>
</gene>
<dbReference type="Gene3D" id="2.60.40.420">
    <property type="entry name" value="Cupredoxins - blue copper proteins"/>
    <property type="match status" value="1"/>
</dbReference>
<evidence type="ECO:0000256" key="5">
    <source>
        <dbReference type="SAM" id="Phobius"/>
    </source>
</evidence>
<evidence type="ECO:0000259" key="6">
    <source>
        <dbReference type="PROSITE" id="PS50857"/>
    </source>
</evidence>
<feature type="transmembrane region" description="Helical" evidence="5">
    <location>
        <begin position="101"/>
        <end position="125"/>
    </location>
</feature>
<keyword evidence="3 5" id="KW-0472">Membrane</keyword>
<evidence type="ECO:0000256" key="2">
    <source>
        <dbReference type="ARBA" id="ARBA00007866"/>
    </source>
</evidence>
<dbReference type="InterPro" id="IPR008972">
    <property type="entry name" value="Cupredoxin"/>
</dbReference>
<accession>A0ABW3P0N9</accession>
<dbReference type="PANTHER" id="PTHR22888">
    <property type="entry name" value="CYTOCHROME C OXIDASE, SUBUNIT II"/>
    <property type="match status" value="1"/>
</dbReference>
<keyword evidence="5" id="KW-1133">Transmembrane helix</keyword>
<dbReference type="RefSeq" id="WP_380910280.1">
    <property type="nucleotide sequence ID" value="NZ_JBHTLS010000112.1"/>
</dbReference>
<dbReference type="Proteomes" id="UP001597203">
    <property type="component" value="Unassembled WGS sequence"/>
</dbReference>
<protein>
    <submittedName>
        <fullName evidence="7">Cytochrome c oxidase subunit II</fullName>
    </submittedName>
</protein>
<reference evidence="8" key="1">
    <citation type="journal article" date="2019" name="Int. J. Syst. Evol. Microbiol.">
        <title>The Global Catalogue of Microorganisms (GCM) 10K type strain sequencing project: providing services to taxonomists for standard genome sequencing and annotation.</title>
        <authorList>
            <consortium name="The Broad Institute Genomics Platform"/>
            <consortium name="The Broad Institute Genome Sequencing Center for Infectious Disease"/>
            <person name="Wu L."/>
            <person name="Ma J."/>
        </authorList>
    </citation>
    <scope>NUCLEOTIDE SEQUENCE [LARGE SCALE GENOMIC DNA]</scope>
    <source>
        <strain evidence="8">CCUG 54329</strain>
    </source>
</reference>
<feature type="transmembrane region" description="Helical" evidence="5">
    <location>
        <begin position="65"/>
        <end position="89"/>
    </location>
</feature>
<keyword evidence="5" id="KW-0812">Transmembrane</keyword>
<evidence type="ECO:0000313" key="8">
    <source>
        <dbReference type="Proteomes" id="UP001597203"/>
    </source>
</evidence>
<keyword evidence="8" id="KW-1185">Reference proteome</keyword>